<evidence type="ECO:0000313" key="2">
    <source>
        <dbReference type="Proteomes" id="UP000198924"/>
    </source>
</evidence>
<reference evidence="2" key="1">
    <citation type="submission" date="2016-10" db="EMBL/GenBank/DDBJ databases">
        <authorList>
            <person name="Varghese N."/>
            <person name="Submissions S."/>
        </authorList>
    </citation>
    <scope>NUCLEOTIDE SEQUENCE [LARGE SCALE GENOMIC DNA]</scope>
    <source>
        <strain evidence="2">DSM 11578</strain>
    </source>
</reference>
<gene>
    <name evidence="1" type="ORF">SAMN04488079_106116</name>
</gene>
<sequence>MQINNNRQANFYPLVPAESRNSSRLPVTFDSAVEYSATVVDKEQADTTNVVTPVASTQDSQQAQFVRQFIGSEREQSPSESQANLLPKSVQQYLYIKDINNTTKPSGGQIVDEMV</sequence>
<accession>A0A1I3XLL1</accession>
<keyword evidence="2" id="KW-1185">Reference proteome</keyword>
<dbReference type="STRING" id="45496.SAMN04488079_106116"/>
<dbReference type="Proteomes" id="UP000198924">
    <property type="component" value="Unassembled WGS sequence"/>
</dbReference>
<dbReference type="RefSeq" id="WP_091712656.1">
    <property type="nucleotide sequence ID" value="NZ_FOSH01000006.1"/>
</dbReference>
<dbReference type="EMBL" id="FOSH01000006">
    <property type="protein sequence ID" value="SFK19931.1"/>
    <property type="molecule type" value="Genomic_DNA"/>
</dbReference>
<name>A0A1I3XLL1_9GAMM</name>
<proteinExistence type="predicted"/>
<organism evidence="1 2">
    <name type="scientific">Methylophaga sulfidovorans</name>
    <dbReference type="NCBI Taxonomy" id="45496"/>
    <lineage>
        <taxon>Bacteria</taxon>
        <taxon>Pseudomonadati</taxon>
        <taxon>Pseudomonadota</taxon>
        <taxon>Gammaproteobacteria</taxon>
        <taxon>Thiotrichales</taxon>
        <taxon>Piscirickettsiaceae</taxon>
        <taxon>Methylophaga</taxon>
    </lineage>
</organism>
<evidence type="ECO:0000313" key="1">
    <source>
        <dbReference type="EMBL" id="SFK19931.1"/>
    </source>
</evidence>
<dbReference type="AlphaFoldDB" id="A0A1I3XLL1"/>
<dbReference type="OrthoDB" id="5609293at2"/>
<protein>
    <submittedName>
        <fullName evidence="1">Uncharacterized protein</fullName>
    </submittedName>
</protein>